<dbReference type="InterPro" id="IPR003787">
    <property type="entry name" value="Sulphur_relay_DsrE/F-like"/>
</dbReference>
<dbReference type="RefSeq" id="WP_379726872.1">
    <property type="nucleotide sequence ID" value="NZ_JBHRYJ010000002.1"/>
</dbReference>
<comment type="caution">
    <text evidence="1">The sequence shown here is derived from an EMBL/GenBank/DDBJ whole genome shotgun (WGS) entry which is preliminary data.</text>
</comment>
<evidence type="ECO:0000313" key="2">
    <source>
        <dbReference type="Proteomes" id="UP001595711"/>
    </source>
</evidence>
<gene>
    <name evidence="1" type="ORF">ACFOOQ_12540</name>
</gene>
<dbReference type="Proteomes" id="UP001595711">
    <property type="component" value="Unassembled WGS sequence"/>
</dbReference>
<name>A0ABV7VFV6_9PROT</name>
<proteinExistence type="predicted"/>
<sequence length="157" mass="17280">MHSHLRRLARPAIGFGLAILVVLGLAGGARAADTKPEHHMVIQVDDNDPAKMNLALNNLANLYEYYQQKGETVQVELVAYGPGLNIFRTDTSPVKARLETLKMTYDNVAFSACGNTKRGMEKAEKKEIALVPEAHVVPAGVVRILELQEQGWSYVKP</sequence>
<protein>
    <submittedName>
        <fullName evidence="1">DsrE family protein</fullName>
    </submittedName>
</protein>
<accession>A0ABV7VFV6</accession>
<organism evidence="1 2">
    <name type="scientific">Ferrovibrio xuzhouensis</name>
    <dbReference type="NCBI Taxonomy" id="1576914"/>
    <lineage>
        <taxon>Bacteria</taxon>
        <taxon>Pseudomonadati</taxon>
        <taxon>Pseudomonadota</taxon>
        <taxon>Alphaproteobacteria</taxon>
        <taxon>Rhodospirillales</taxon>
        <taxon>Rhodospirillaceae</taxon>
        <taxon>Ferrovibrio</taxon>
    </lineage>
</organism>
<dbReference type="SUPFAM" id="SSF75169">
    <property type="entry name" value="DsrEFH-like"/>
    <property type="match status" value="1"/>
</dbReference>
<dbReference type="Pfam" id="PF02635">
    <property type="entry name" value="DsrE"/>
    <property type="match status" value="1"/>
</dbReference>
<dbReference type="InterPro" id="IPR027396">
    <property type="entry name" value="DsrEFH-like"/>
</dbReference>
<keyword evidence="2" id="KW-1185">Reference proteome</keyword>
<reference evidence="2" key="1">
    <citation type="journal article" date="2019" name="Int. J. Syst. Evol. Microbiol.">
        <title>The Global Catalogue of Microorganisms (GCM) 10K type strain sequencing project: providing services to taxonomists for standard genome sequencing and annotation.</title>
        <authorList>
            <consortium name="The Broad Institute Genomics Platform"/>
            <consortium name="The Broad Institute Genome Sequencing Center for Infectious Disease"/>
            <person name="Wu L."/>
            <person name="Ma J."/>
        </authorList>
    </citation>
    <scope>NUCLEOTIDE SEQUENCE [LARGE SCALE GENOMIC DNA]</scope>
    <source>
        <strain evidence="2">KCTC 42182</strain>
    </source>
</reference>
<evidence type="ECO:0000313" key="1">
    <source>
        <dbReference type="EMBL" id="MFC3676376.1"/>
    </source>
</evidence>
<dbReference type="PANTHER" id="PTHR37691">
    <property type="entry name" value="BLR3518 PROTEIN"/>
    <property type="match status" value="1"/>
</dbReference>
<dbReference type="PANTHER" id="PTHR37691:SF1">
    <property type="entry name" value="BLR3518 PROTEIN"/>
    <property type="match status" value="1"/>
</dbReference>
<dbReference type="EMBL" id="JBHRYJ010000002">
    <property type="protein sequence ID" value="MFC3676376.1"/>
    <property type="molecule type" value="Genomic_DNA"/>
</dbReference>
<dbReference type="Gene3D" id="3.40.1260.10">
    <property type="entry name" value="DsrEFH-like"/>
    <property type="match status" value="1"/>
</dbReference>